<dbReference type="Gene3D" id="3.40.50.10320">
    <property type="entry name" value="LmbE-like"/>
    <property type="match status" value="1"/>
</dbReference>
<dbReference type="SUPFAM" id="SSF102588">
    <property type="entry name" value="LmbE-like"/>
    <property type="match status" value="1"/>
</dbReference>
<dbReference type="RefSeq" id="WP_425344982.1">
    <property type="nucleotide sequence ID" value="NZ_JBGUBD010000004.1"/>
</dbReference>
<comment type="caution">
    <text evidence="1">The sequence shown here is derived from an EMBL/GenBank/DDBJ whole genome shotgun (WGS) entry which is preliminary data.</text>
</comment>
<gene>
    <name evidence="1" type="ORF">ACERK3_07060</name>
</gene>
<organism evidence="1 2">
    <name type="scientific">Natronomicrosphaera hydrolytica</name>
    <dbReference type="NCBI Taxonomy" id="3242702"/>
    <lineage>
        <taxon>Bacteria</taxon>
        <taxon>Pseudomonadati</taxon>
        <taxon>Planctomycetota</taxon>
        <taxon>Phycisphaerae</taxon>
        <taxon>Phycisphaerales</taxon>
        <taxon>Phycisphaeraceae</taxon>
        <taxon>Natronomicrosphaera</taxon>
    </lineage>
</organism>
<protein>
    <submittedName>
        <fullName evidence="1">PIG-L deacetylase family protein</fullName>
        <ecNumber evidence="1">3.5.1.-</ecNumber>
    </submittedName>
</protein>
<dbReference type="Pfam" id="PF02585">
    <property type="entry name" value="PIG-L"/>
    <property type="match status" value="1"/>
</dbReference>
<name>A0ABV4U390_9BACT</name>
<proteinExistence type="predicted"/>
<dbReference type="InterPro" id="IPR024078">
    <property type="entry name" value="LmbE-like_dom_sf"/>
</dbReference>
<dbReference type="InterPro" id="IPR003737">
    <property type="entry name" value="GlcNAc_PI_deacetylase-related"/>
</dbReference>
<dbReference type="EC" id="3.5.1.-" evidence="1"/>
<sequence length="265" mass="28974">MSVNMKRVLAFHCHPDDVEFQVSGTLALLEQAGWEIHIATMAGGEVGSVVLGGEAIRAVRLKEAAAAADLLGGHYHYAGGHDLCIQYDSWHLRQAVRIMREVDPQIVFAPPPTDYLVDHEETSRLVRTAAFIASVPNYDCGEPSIATAGIPHLYYCHAAGLSDIYGRPLPMQMAVDISAVIDIKREMLACHASQRSWLQYVNGMDDYLQQMEVDAQVQGQAVGVVFAESFMQHLGRGHPTDNLLHAILGDRCIPLSLEHGGNVHA</sequence>
<dbReference type="EMBL" id="JBGUBD010000004">
    <property type="protein sequence ID" value="MFA9478054.1"/>
    <property type="molecule type" value="Genomic_DNA"/>
</dbReference>
<dbReference type="GO" id="GO:0016787">
    <property type="term" value="F:hydrolase activity"/>
    <property type="evidence" value="ECO:0007669"/>
    <property type="project" value="UniProtKB-KW"/>
</dbReference>
<keyword evidence="2" id="KW-1185">Reference proteome</keyword>
<dbReference type="PANTHER" id="PTHR12993">
    <property type="entry name" value="N-ACETYLGLUCOSAMINYL-PHOSPHATIDYLINOSITOL DE-N-ACETYLASE-RELATED"/>
    <property type="match status" value="1"/>
</dbReference>
<keyword evidence="1" id="KW-0378">Hydrolase</keyword>
<dbReference type="Proteomes" id="UP001575105">
    <property type="component" value="Unassembled WGS sequence"/>
</dbReference>
<accession>A0ABV4U390</accession>
<reference evidence="1 2" key="1">
    <citation type="submission" date="2024-08" db="EMBL/GenBank/DDBJ databases">
        <title>Whole-genome sequencing of halo(alkali)philic microorganisms from hypersaline lakes.</title>
        <authorList>
            <person name="Sorokin D.Y."/>
            <person name="Merkel A.Y."/>
            <person name="Messina E."/>
            <person name="Yakimov M."/>
        </authorList>
    </citation>
    <scope>NUCLEOTIDE SEQUENCE [LARGE SCALE GENOMIC DNA]</scope>
    <source>
        <strain evidence="1 2">AB-hyl4</strain>
    </source>
</reference>
<evidence type="ECO:0000313" key="2">
    <source>
        <dbReference type="Proteomes" id="UP001575105"/>
    </source>
</evidence>
<evidence type="ECO:0000313" key="1">
    <source>
        <dbReference type="EMBL" id="MFA9478054.1"/>
    </source>
</evidence>
<dbReference type="PANTHER" id="PTHR12993:SF11">
    <property type="entry name" value="N-ACETYLGLUCOSAMINYL-PHOSPHATIDYLINOSITOL DE-N-ACETYLASE"/>
    <property type="match status" value="1"/>
</dbReference>